<dbReference type="Proteomes" id="UP000271087">
    <property type="component" value="Unassembled WGS sequence"/>
</dbReference>
<organism evidence="3">
    <name type="scientific">Onchocerca ochengi</name>
    <name type="common">Filarial nematode worm</name>
    <dbReference type="NCBI Taxonomy" id="42157"/>
    <lineage>
        <taxon>Eukaryota</taxon>
        <taxon>Metazoa</taxon>
        <taxon>Ecdysozoa</taxon>
        <taxon>Nematoda</taxon>
        <taxon>Chromadorea</taxon>
        <taxon>Rhabditida</taxon>
        <taxon>Spirurina</taxon>
        <taxon>Spiruromorpha</taxon>
        <taxon>Filarioidea</taxon>
        <taxon>Onchocercidae</taxon>
        <taxon>Onchocerca</taxon>
    </lineage>
</organism>
<keyword evidence="2" id="KW-1185">Reference proteome</keyword>
<name>A0A182EUZ5_ONCOC</name>
<dbReference type="WBParaSite" id="nOo.2.0.1.t11980-RA">
    <property type="protein sequence ID" value="nOo.2.0.1.t11980-RA"/>
    <property type="gene ID" value="nOo.2.0.1.g11980"/>
</dbReference>
<dbReference type="EMBL" id="UYRW01009308">
    <property type="protein sequence ID" value="VDM97652.1"/>
    <property type="molecule type" value="Genomic_DNA"/>
</dbReference>
<dbReference type="AlphaFoldDB" id="A0A182EUZ5"/>
<dbReference type="OrthoDB" id="10389824at2759"/>
<reference evidence="1 2" key="2">
    <citation type="submission" date="2018-08" db="EMBL/GenBank/DDBJ databases">
        <authorList>
            <person name="Laetsch R D."/>
            <person name="Stevens L."/>
            <person name="Kumar S."/>
            <person name="Blaxter L. M."/>
        </authorList>
    </citation>
    <scope>NUCLEOTIDE SEQUENCE [LARGE SCALE GENOMIC DNA]</scope>
</reference>
<reference evidence="3" key="1">
    <citation type="submission" date="2016-06" db="UniProtKB">
        <authorList>
            <consortium name="WormBaseParasite"/>
        </authorList>
    </citation>
    <scope>IDENTIFICATION</scope>
</reference>
<accession>A0A182EUZ5</accession>
<evidence type="ECO:0000313" key="3">
    <source>
        <dbReference type="WBParaSite" id="nOo.2.0.1.t11980-RA"/>
    </source>
</evidence>
<protein>
    <submittedName>
        <fullName evidence="1 3">Uncharacterized protein</fullName>
    </submittedName>
</protein>
<gene>
    <name evidence="1" type="ORF">NOO_LOCUS11980</name>
</gene>
<sequence>MELFRNNTQKFPISFYGVVNCTVFIVMKFEDFEKVKLENTECNKSYNIRAILLDSYITVLRTKDGKNVEAVRIKASLDYEDVEKAVMKNEVIAYKHKLLDSEFEKNNTFQIAPNTFDTIHVIGEYLYYQYEPRTECIYNFRRRKITKALNKEIKNAPFPALA</sequence>
<evidence type="ECO:0000313" key="1">
    <source>
        <dbReference type="EMBL" id="VDM97652.1"/>
    </source>
</evidence>
<proteinExistence type="predicted"/>
<evidence type="ECO:0000313" key="2">
    <source>
        <dbReference type="Proteomes" id="UP000271087"/>
    </source>
</evidence>